<dbReference type="InterPro" id="IPR013783">
    <property type="entry name" value="Ig-like_fold"/>
</dbReference>
<accession>A0A482WXB6</accession>
<gene>
    <name evidence="3" type="ORF">LSTR_LSTR005476</name>
</gene>
<dbReference type="InterPro" id="IPR013162">
    <property type="entry name" value="CD80_C2-set"/>
</dbReference>
<dbReference type="STRING" id="195883.A0A482WXB6"/>
<dbReference type="PANTHER" id="PTHR21261">
    <property type="entry name" value="BEAT PROTEIN"/>
    <property type="match status" value="1"/>
</dbReference>
<organism evidence="3 4">
    <name type="scientific">Laodelphax striatellus</name>
    <name type="common">Small brown planthopper</name>
    <name type="synonym">Delphax striatella</name>
    <dbReference type="NCBI Taxonomy" id="195883"/>
    <lineage>
        <taxon>Eukaryota</taxon>
        <taxon>Metazoa</taxon>
        <taxon>Ecdysozoa</taxon>
        <taxon>Arthropoda</taxon>
        <taxon>Hexapoda</taxon>
        <taxon>Insecta</taxon>
        <taxon>Pterygota</taxon>
        <taxon>Neoptera</taxon>
        <taxon>Paraneoptera</taxon>
        <taxon>Hemiptera</taxon>
        <taxon>Auchenorrhyncha</taxon>
        <taxon>Fulgoroidea</taxon>
        <taxon>Delphacidae</taxon>
        <taxon>Criomorphinae</taxon>
        <taxon>Laodelphax</taxon>
    </lineage>
</organism>
<dbReference type="InterPro" id="IPR007110">
    <property type="entry name" value="Ig-like_dom"/>
</dbReference>
<dbReference type="InterPro" id="IPR036179">
    <property type="entry name" value="Ig-like_dom_sf"/>
</dbReference>
<keyword evidence="4" id="KW-1185">Reference proteome</keyword>
<evidence type="ECO:0000313" key="4">
    <source>
        <dbReference type="Proteomes" id="UP000291343"/>
    </source>
</evidence>
<protein>
    <recommendedName>
        <fullName evidence="2">Ig-like domain-containing protein</fullName>
    </recommendedName>
</protein>
<dbReference type="PROSITE" id="PS50835">
    <property type="entry name" value="IG_LIKE"/>
    <property type="match status" value="2"/>
</dbReference>
<evidence type="ECO:0000256" key="1">
    <source>
        <dbReference type="ARBA" id="ARBA00023157"/>
    </source>
</evidence>
<dbReference type="AlphaFoldDB" id="A0A482WXB6"/>
<dbReference type="SMR" id="A0A482WXB6"/>
<dbReference type="FunCoup" id="A0A482WXB6">
    <property type="interactions" value="8"/>
</dbReference>
<dbReference type="EMBL" id="QKKF02022863">
    <property type="protein sequence ID" value="RZF37976.1"/>
    <property type="molecule type" value="Genomic_DNA"/>
</dbReference>
<keyword evidence="1" id="KW-1015">Disulfide bond</keyword>
<proteinExistence type="predicted"/>
<evidence type="ECO:0000259" key="2">
    <source>
        <dbReference type="PROSITE" id="PS50835"/>
    </source>
</evidence>
<dbReference type="Gene3D" id="2.60.40.10">
    <property type="entry name" value="Immunoglobulins"/>
    <property type="match status" value="2"/>
</dbReference>
<dbReference type="OrthoDB" id="8915289at2759"/>
<feature type="domain" description="Ig-like" evidence="2">
    <location>
        <begin position="39"/>
        <end position="132"/>
    </location>
</feature>
<dbReference type="SUPFAM" id="SSF48726">
    <property type="entry name" value="Immunoglobulin"/>
    <property type="match status" value="2"/>
</dbReference>
<dbReference type="PANTHER" id="PTHR21261:SF3">
    <property type="entry name" value="BEATEN PATH VII"/>
    <property type="match status" value="1"/>
</dbReference>
<name>A0A482WXB6_LAOST</name>
<dbReference type="InParanoid" id="A0A482WXB6"/>
<dbReference type="Proteomes" id="UP000291343">
    <property type="component" value="Unassembled WGS sequence"/>
</dbReference>
<feature type="domain" description="Ig-like" evidence="2">
    <location>
        <begin position="141"/>
        <end position="242"/>
    </location>
</feature>
<sequence length="287" mass="32526">MGKPKYGASNNESVMRFCSFGGCTGFHVELRMPRYVRFGEMATLKCDYNVPPDLLHKVEWLRQGKKIFQYINGRTPPYRNYSIAGAQLDWTHSNSKQIVLRNLEFTASGVYSCEVTTDHPIYTKPSDDQELTIMQSQLEDPNITFQKPVYTVGEMLEVNCTSGIAKPTPDVTWLLNGKQVDDSAIRTFPEQRPSQVTVQLSFEVKEEHRDQLELTCLATIPGFMGHHARHSQYADHRMATVSVEVIEAQKIVETSTLPPVSSASARCELQLILAALPLFALQWCWQH</sequence>
<dbReference type="Pfam" id="PF08205">
    <property type="entry name" value="C2-set_2"/>
    <property type="match status" value="1"/>
</dbReference>
<comment type="caution">
    <text evidence="3">The sequence shown here is derived from an EMBL/GenBank/DDBJ whole genome shotgun (WGS) entry which is preliminary data.</text>
</comment>
<evidence type="ECO:0000313" key="3">
    <source>
        <dbReference type="EMBL" id="RZF37976.1"/>
    </source>
</evidence>
<reference evidence="3 4" key="1">
    <citation type="journal article" date="2017" name="Gigascience">
        <title>Genome sequence of the small brown planthopper, Laodelphax striatellus.</title>
        <authorList>
            <person name="Zhu J."/>
            <person name="Jiang F."/>
            <person name="Wang X."/>
            <person name="Yang P."/>
            <person name="Bao Y."/>
            <person name="Zhao W."/>
            <person name="Wang W."/>
            <person name="Lu H."/>
            <person name="Wang Q."/>
            <person name="Cui N."/>
            <person name="Li J."/>
            <person name="Chen X."/>
            <person name="Luo L."/>
            <person name="Yu J."/>
            <person name="Kang L."/>
            <person name="Cui F."/>
        </authorList>
    </citation>
    <scope>NUCLEOTIDE SEQUENCE [LARGE SCALE GENOMIC DNA]</scope>
    <source>
        <strain evidence="3">Lst14</strain>
    </source>
</reference>